<reference evidence="1 2" key="2">
    <citation type="submission" date="2018-06" db="EMBL/GenBank/DDBJ databases">
        <title>Metagenomic assembly of (sub)arctic Cyanobacteria and their associated microbiome from non-axenic cultures.</title>
        <authorList>
            <person name="Baurain D."/>
        </authorList>
    </citation>
    <scope>NUCLEOTIDE SEQUENCE [LARGE SCALE GENOMIC DNA]</scope>
    <source>
        <strain evidence="1">ULC066bin1</strain>
    </source>
</reference>
<protein>
    <submittedName>
        <fullName evidence="1">DUF4145 domain-containing protein</fullName>
    </submittedName>
</protein>
<name>A0A2W4XNV9_9CYAN</name>
<dbReference type="Proteomes" id="UP000249467">
    <property type="component" value="Unassembled WGS sequence"/>
</dbReference>
<organism evidence="1 2">
    <name type="scientific">Pseudanabaena frigida</name>
    <dbReference type="NCBI Taxonomy" id="945775"/>
    <lineage>
        <taxon>Bacteria</taxon>
        <taxon>Bacillati</taxon>
        <taxon>Cyanobacteriota</taxon>
        <taxon>Cyanophyceae</taxon>
        <taxon>Pseudanabaenales</taxon>
        <taxon>Pseudanabaenaceae</taxon>
        <taxon>Pseudanabaena</taxon>
    </lineage>
</organism>
<evidence type="ECO:0000313" key="1">
    <source>
        <dbReference type="EMBL" id="PZO37291.1"/>
    </source>
</evidence>
<gene>
    <name evidence="1" type="ORF">DCF19_19115</name>
</gene>
<proteinExistence type="predicted"/>
<comment type="caution">
    <text evidence="1">The sequence shown here is derived from an EMBL/GenBank/DDBJ whole genome shotgun (WGS) entry which is preliminary data.</text>
</comment>
<evidence type="ECO:0000313" key="2">
    <source>
        <dbReference type="Proteomes" id="UP000249467"/>
    </source>
</evidence>
<dbReference type="EMBL" id="QBML01000032">
    <property type="protein sequence ID" value="PZO37291.1"/>
    <property type="molecule type" value="Genomic_DNA"/>
</dbReference>
<reference evidence="1 2" key="1">
    <citation type="submission" date="2018-04" db="EMBL/GenBank/DDBJ databases">
        <authorList>
            <person name="Go L.Y."/>
            <person name="Mitchell J.A."/>
        </authorList>
    </citation>
    <scope>NUCLEOTIDE SEQUENCE [LARGE SCALE GENOMIC DNA]</scope>
    <source>
        <strain evidence="1">ULC066bin1</strain>
    </source>
</reference>
<dbReference type="AlphaFoldDB" id="A0A2W4XNV9"/>
<sequence>MNSTIFDLDFSAPTCIHQDLPNDRHRYELTISTLPAFAIEYFTFQFGVLSSFPDGNDSIYNDKLTIHTESELTGLDSKLVIHYHGIRDYKLLFPFIVDASLQERLGNFYREAETSFENSAWLSFMLMCGAIFEGMLFAKLGQPNGSKFHQLITNARQSSLIDTGTESIMNKVRGYRNLVYANRHNDPYVSRIDVMDTRTTLDKLIKKF</sequence>
<accession>A0A2W4XNV9</accession>